<keyword evidence="4 6" id="KW-0472">Membrane</keyword>
<dbReference type="PANTHER" id="PTHR10037">
    <property type="entry name" value="VOLTAGE-GATED CATION CHANNEL CALCIUM AND SODIUM"/>
    <property type="match status" value="1"/>
</dbReference>
<dbReference type="Pfam" id="PF00520">
    <property type="entry name" value="Ion_trans"/>
    <property type="match status" value="1"/>
</dbReference>
<keyword evidence="3 6" id="KW-1133">Transmembrane helix</keyword>
<dbReference type="SUPFAM" id="SSF81324">
    <property type="entry name" value="Voltage-gated potassium channels"/>
    <property type="match status" value="1"/>
</dbReference>
<dbReference type="AlphaFoldDB" id="A0A0V0QWF5"/>
<dbReference type="Proteomes" id="UP000054937">
    <property type="component" value="Unassembled WGS sequence"/>
</dbReference>
<dbReference type="InterPro" id="IPR027359">
    <property type="entry name" value="Volt_channel_dom_sf"/>
</dbReference>
<feature type="region of interest" description="Disordered" evidence="5">
    <location>
        <begin position="618"/>
        <end position="639"/>
    </location>
</feature>
<dbReference type="InterPro" id="IPR043203">
    <property type="entry name" value="VGCC_Ca_Na"/>
</dbReference>
<dbReference type="Gene3D" id="1.10.287.70">
    <property type="match status" value="1"/>
</dbReference>
<comment type="caution">
    <text evidence="8">The sequence shown here is derived from an EMBL/GenBank/DDBJ whole genome shotgun (WGS) entry which is preliminary data.</text>
</comment>
<protein>
    <recommendedName>
        <fullName evidence="7">Ion transport domain-containing protein</fullName>
    </recommendedName>
</protein>
<feature type="transmembrane region" description="Helical" evidence="6">
    <location>
        <begin position="104"/>
        <end position="126"/>
    </location>
</feature>
<dbReference type="EMBL" id="LDAU01000096">
    <property type="protein sequence ID" value="KRX06413.1"/>
    <property type="molecule type" value="Genomic_DNA"/>
</dbReference>
<evidence type="ECO:0000256" key="5">
    <source>
        <dbReference type="SAM" id="MobiDB-lite"/>
    </source>
</evidence>
<evidence type="ECO:0000256" key="4">
    <source>
        <dbReference type="ARBA" id="ARBA00023136"/>
    </source>
</evidence>
<comment type="subcellular location">
    <subcellularLocation>
        <location evidence="1">Membrane</location>
        <topology evidence="1">Multi-pass membrane protein</topology>
    </subcellularLocation>
</comment>
<feature type="transmembrane region" description="Helical" evidence="6">
    <location>
        <begin position="204"/>
        <end position="229"/>
    </location>
</feature>
<sequence length="693" mass="82197">MIYPVEYEHFLNYVNYLFVFIFLIEIMIQVIMYGKQFFKQKWNCFEFFLLITALVGSFWREAGSESLEKQGEIKIMLRLFQVFRACRLVKSFRFLQQMFSTLTFVLPQVGPVAGIFLLCLLIFTLFGQQIFPYIKSQQYVNGYDLHFRDFGSALFSLIRVASGEQWFQLVGDIVRQQQPNFTCEEINNYEDYQKYGFNGCGTNIGYAFFFIFHLMVSVIFLNLFMALVLSNVIEAMELEDQAVNTFQLNDIKQLWLEFDPGKYNLNSNLILYSYTNKLKLKYFKLILEGEGFINYKDFWRFTSNIAMIYNVNKDDLLNVENKKNFLKVLNIPIYENKNINLFGYQFHDVIVKLTRMSLYLKTGEALSLKEDEDSFNNNPNFQKTEYNSGDMANIILMQRKIKKWIFRNREKISKQNLYQMNNGAPISSSKMMLSPMPSQNKQILEIQQLQQYQKESSIGLIVSQKNLNIQNDQNQQQQQKQCIELQNINNNSSKLQNNRISILTDNNIEFDSNKNQYLGEKNFQTQYQSEYFQKQNMYDNAVDPFSKEIFNQMEKNNHINYSESDINEFNNSNQYVKNLTQRQQIQRNTENNQNKQKSLNNVYNDKYTTFTNINQKKFNDGNTGRNMGNYRNSNRSNSQKQKIFEEMQQIQPKPIYSPRLSSNIQEFHQQGIQSKIKKINDYDQNPDNYYTNK</sequence>
<keyword evidence="9" id="KW-1185">Reference proteome</keyword>
<evidence type="ECO:0000256" key="3">
    <source>
        <dbReference type="ARBA" id="ARBA00022989"/>
    </source>
</evidence>
<dbReference type="Gene3D" id="1.20.120.350">
    <property type="entry name" value="Voltage-gated potassium channels. Chain C"/>
    <property type="match status" value="1"/>
</dbReference>
<evidence type="ECO:0000259" key="7">
    <source>
        <dbReference type="Pfam" id="PF00520"/>
    </source>
</evidence>
<evidence type="ECO:0000313" key="9">
    <source>
        <dbReference type="Proteomes" id="UP000054937"/>
    </source>
</evidence>
<name>A0A0V0QWF5_PSEPJ</name>
<accession>A0A0V0QWF5</accession>
<feature type="transmembrane region" description="Helical" evidence="6">
    <location>
        <begin position="13"/>
        <end position="33"/>
    </location>
</feature>
<reference evidence="8 9" key="1">
    <citation type="journal article" date="2015" name="Sci. Rep.">
        <title>Genome of the facultative scuticociliatosis pathogen Pseudocohnilembus persalinus provides insight into its virulence through horizontal gene transfer.</title>
        <authorList>
            <person name="Xiong J."/>
            <person name="Wang G."/>
            <person name="Cheng J."/>
            <person name="Tian M."/>
            <person name="Pan X."/>
            <person name="Warren A."/>
            <person name="Jiang C."/>
            <person name="Yuan D."/>
            <person name="Miao W."/>
        </authorList>
    </citation>
    <scope>NUCLEOTIDE SEQUENCE [LARGE SCALE GENOMIC DNA]</scope>
    <source>
        <strain evidence="8">36N120E</strain>
    </source>
</reference>
<organism evidence="8 9">
    <name type="scientific">Pseudocohnilembus persalinus</name>
    <name type="common">Ciliate</name>
    <dbReference type="NCBI Taxonomy" id="266149"/>
    <lineage>
        <taxon>Eukaryota</taxon>
        <taxon>Sar</taxon>
        <taxon>Alveolata</taxon>
        <taxon>Ciliophora</taxon>
        <taxon>Intramacronucleata</taxon>
        <taxon>Oligohymenophorea</taxon>
        <taxon>Scuticociliatia</taxon>
        <taxon>Philasterida</taxon>
        <taxon>Pseudocohnilembidae</taxon>
        <taxon>Pseudocohnilembus</taxon>
    </lineage>
</organism>
<feature type="domain" description="Ion transport" evidence="7">
    <location>
        <begin position="6"/>
        <end position="234"/>
    </location>
</feature>
<dbReference type="InParanoid" id="A0A0V0QWF5"/>
<proteinExistence type="predicted"/>
<dbReference type="GO" id="GO:0001518">
    <property type="term" value="C:voltage-gated sodium channel complex"/>
    <property type="evidence" value="ECO:0007669"/>
    <property type="project" value="TreeGrafter"/>
</dbReference>
<gene>
    <name evidence="8" type="ORF">PPERSA_05026</name>
</gene>
<dbReference type="PANTHER" id="PTHR10037:SF62">
    <property type="entry name" value="SODIUM CHANNEL PROTEIN 60E"/>
    <property type="match status" value="1"/>
</dbReference>
<evidence type="ECO:0000313" key="8">
    <source>
        <dbReference type="EMBL" id="KRX06413.1"/>
    </source>
</evidence>
<keyword evidence="2 6" id="KW-0812">Transmembrane</keyword>
<evidence type="ECO:0000256" key="6">
    <source>
        <dbReference type="SAM" id="Phobius"/>
    </source>
</evidence>
<evidence type="ECO:0000256" key="1">
    <source>
        <dbReference type="ARBA" id="ARBA00004141"/>
    </source>
</evidence>
<dbReference type="InterPro" id="IPR005821">
    <property type="entry name" value="Ion_trans_dom"/>
</dbReference>
<dbReference type="GO" id="GO:0005248">
    <property type="term" value="F:voltage-gated sodium channel activity"/>
    <property type="evidence" value="ECO:0007669"/>
    <property type="project" value="TreeGrafter"/>
</dbReference>
<evidence type="ECO:0000256" key="2">
    <source>
        <dbReference type="ARBA" id="ARBA00022692"/>
    </source>
</evidence>
<dbReference type="OrthoDB" id="431720at2759"/>